<gene>
    <name evidence="1" type="ORF">SPELUC_LOCUS12707</name>
</gene>
<proteinExistence type="predicted"/>
<comment type="caution">
    <text evidence="1">The sequence shown here is derived from an EMBL/GenBank/DDBJ whole genome shotgun (WGS) entry which is preliminary data.</text>
</comment>
<dbReference type="EMBL" id="CAJVPW010030877">
    <property type="protein sequence ID" value="CAG8725177.1"/>
    <property type="molecule type" value="Genomic_DNA"/>
</dbReference>
<evidence type="ECO:0000313" key="1">
    <source>
        <dbReference type="EMBL" id="CAG8725177.1"/>
    </source>
</evidence>
<accession>A0ACA9PVG8</accession>
<keyword evidence="2" id="KW-1185">Reference proteome</keyword>
<organism evidence="1 2">
    <name type="scientific">Cetraspora pellucida</name>
    <dbReference type="NCBI Taxonomy" id="1433469"/>
    <lineage>
        <taxon>Eukaryota</taxon>
        <taxon>Fungi</taxon>
        <taxon>Fungi incertae sedis</taxon>
        <taxon>Mucoromycota</taxon>
        <taxon>Glomeromycotina</taxon>
        <taxon>Glomeromycetes</taxon>
        <taxon>Diversisporales</taxon>
        <taxon>Gigasporaceae</taxon>
        <taxon>Cetraspora</taxon>
    </lineage>
</organism>
<reference evidence="1" key="1">
    <citation type="submission" date="2021-06" db="EMBL/GenBank/DDBJ databases">
        <authorList>
            <person name="Kallberg Y."/>
            <person name="Tangrot J."/>
            <person name="Rosling A."/>
        </authorList>
    </citation>
    <scope>NUCLEOTIDE SEQUENCE</scope>
    <source>
        <strain evidence="1">28 12/20/2015</strain>
    </source>
</reference>
<protein>
    <submittedName>
        <fullName evidence="1">12273_t:CDS:1</fullName>
    </submittedName>
</protein>
<name>A0ACA9PVG8_9GLOM</name>
<sequence>AITSFTITQNFKEIEQSVDENEAVYKILQNISTRWNNDIINIITTCIHNSTSSLSLKTAATQMLEKAKQYIGHIYDKTAFITAILDPRIKLELILDNINTLEN</sequence>
<dbReference type="Proteomes" id="UP000789366">
    <property type="component" value="Unassembled WGS sequence"/>
</dbReference>
<evidence type="ECO:0000313" key="2">
    <source>
        <dbReference type="Proteomes" id="UP000789366"/>
    </source>
</evidence>
<feature type="non-terminal residue" evidence="1">
    <location>
        <position position="1"/>
    </location>
</feature>